<protein>
    <submittedName>
        <fullName evidence="1">Uncharacterized protein</fullName>
    </submittedName>
</protein>
<gene>
    <name evidence="1" type="ORF">DN730_08975</name>
</gene>
<evidence type="ECO:0000313" key="2">
    <source>
        <dbReference type="Proteomes" id="UP000254326"/>
    </source>
</evidence>
<name>A0A370U9R0_9GAMM</name>
<comment type="caution">
    <text evidence="1">The sequence shown here is derived from an EMBL/GenBank/DDBJ whole genome shotgun (WGS) entry which is preliminary data.</text>
</comment>
<dbReference type="EMBL" id="QKRA01000003">
    <property type="protein sequence ID" value="RDL44517.1"/>
    <property type="molecule type" value="Genomic_DNA"/>
</dbReference>
<dbReference type="Proteomes" id="UP000254326">
    <property type="component" value="Unassembled WGS sequence"/>
</dbReference>
<keyword evidence="2" id="KW-1185">Reference proteome</keyword>
<organism evidence="1 2">
    <name type="scientific">Marinomonas piezotolerans</name>
    <dbReference type="NCBI Taxonomy" id="2213058"/>
    <lineage>
        <taxon>Bacteria</taxon>
        <taxon>Pseudomonadati</taxon>
        <taxon>Pseudomonadota</taxon>
        <taxon>Gammaproteobacteria</taxon>
        <taxon>Oceanospirillales</taxon>
        <taxon>Oceanospirillaceae</taxon>
        <taxon>Marinomonas</taxon>
    </lineage>
</organism>
<accession>A0A370U9R0</accession>
<evidence type="ECO:0000313" key="1">
    <source>
        <dbReference type="EMBL" id="RDL44517.1"/>
    </source>
</evidence>
<dbReference type="AlphaFoldDB" id="A0A370U9R0"/>
<sequence>MIKKIMTMQSVRFKCIFDVLGENSETTENLKHRSELMIRARNLIKDASGILFENDAEQSSAVFKVPTANCDFLMYQLDDLMLENTIQFRRGLEKVEILINDL</sequence>
<proteinExistence type="predicted"/>
<reference evidence="1 2" key="1">
    <citation type="submission" date="2018-06" db="EMBL/GenBank/DDBJ databases">
        <title>Marinomonas sp. YLB-05 draft genome sequence.</title>
        <authorList>
            <person name="Yu L."/>
            <person name="Tang X."/>
        </authorList>
    </citation>
    <scope>NUCLEOTIDE SEQUENCE [LARGE SCALE GENOMIC DNA]</scope>
    <source>
        <strain evidence="1 2">YLB-05</strain>
    </source>
</reference>